<reference evidence="2" key="1">
    <citation type="submission" date="2020-03" db="EMBL/GenBank/DDBJ databases">
        <authorList>
            <person name="Weist P."/>
        </authorList>
    </citation>
    <scope>NUCLEOTIDE SEQUENCE</scope>
</reference>
<feature type="compositionally biased region" description="Low complexity" evidence="1">
    <location>
        <begin position="46"/>
        <end position="57"/>
    </location>
</feature>
<organism evidence="2 3">
    <name type="scientific">Pleuronectes platessa</name>
    <name type="common">European plaice</name>
    <dbReference type="NCBI Taxonomy" id="8262"/>
    <lineage>
        <taxon>Eukaryota</taxon>
        <taxon>Metazoa</taxon>
        <taxon>Chordata</taxon>
        <taxon>Craniata</taxon>
        <taxon>Vertebrata</taxon>
        <taxon>Euteleostomi</taxon>
        <taxon>Actinopterygii</taxon>
        <taxon>Neopterygii</taxon>
        <taxon>Teleostei</taxon>
        <taxon>Neoteleostei</taxon>
        <taxon>Acanthomorphata</taxon>
        <taxon>Carangaria</taxon>
        <taxon>Pleuronectiformes</taxon>
        <taxon>Pleuronectoidei</taxon>
        <taxon>Pleuronectidae</taxon>
        <taxon>Pleuronectes</taxon>
    </lineage>
</organism>
<protein>
    <submittedName>
        <fullName evidence="2">Uncharacterized protein</fullName>
    </submittedName>
</protein>
<accession>A0A9N7TU34</accession>
<dbReference type="EMBL" id="CADEAL010000338">
    <property type="protein sequence ID" value="CAB1418764.1"/>
    <property type="molecule type" value="Genomic_DNA"/>
</dbReference>
<proteinExistence type="predicted"/>
<evidence type="ECO:0000313" key="2">
    <source>
        <dbReference type="EMBL" id="CAB1418764.1"/>
    </source>
</evidence>
<sequence length="175" mass="18438">MGFEPGHQHGSNHQAARKSSAARLHKQRGATGAGEGASRSPPPPASSSSRSPSAPLSRDLDGIEPPAGHHTEDRFYFYPVDESVSSHGGTSRTDHQQHVSSLDRHNTSISVFTSPLCSSGGVQVLYQSPNPLIPVVCQCLWEQETSDIKHLWRPAAASGLTRVTEAGRGVGGGAA</sequence>
<evidence type="ECO:0000256" key="1">
    <source>
        <dbReference type="SAM" id="MobiDB-lite"/>
    </source>
</evidence>
<keyword evidence="3" id="KW-1185">Reference proteome</keyword>
<feature type="region of interest" description="Disordered" evidence="1">
    <location>
        <begin position="1"/>
        <end position="98"/>
    </location>
</feature>
<dbReference type="Proteomes" id="UP001153269">
    <property type="component" value="Unassembled WGS sequence"/>
</dbReference>
<evidence type="ECO:0000313" key="3">
    <source>
        <dbReference type="Proteomes" id="UP001153269"/>
    </source>
</evidence>
<comment type="caution">
    <text evidence="2">The sequence shown here is derived from an EMBL/GenBank/DDBJ whole genome shotgun (WGS) entry which is preliminary data.</text>
</comment>
<name>A0A9N7TU34_PLEPL</name>
<gene>
    <name evidence="2" type="ORF">PLEPLA_LOCUS6590</name>
</gene>
<dbReference type="AlphaFoldDB" id="A0A9N7TU34"/>